<accession>A0AA38ZDY1</accession>
<evidence type="ECO:0000313" key="3">
    <source>
        <dbReference type="Proteomes" id="UP001168098"/>
    </source>
</evidence>
<dbReference type="EMBL" id="JARBHA010000012">
    <property type="protein sequence ID" value="KAJ9687246.1"/>
    <property type="molecule type" value="Genomic_DNA"/>
</dbReference>
<name>A0AA38ZDY1_VITRO</name>
<evidence type="ECO:0000256" key="1">
    <source>
        <dbReference type="SAM" id="MobiDB-lite"/>
    </source>
</evidence>
<protein>
    <submittedName>
        <fullName evidence="2">Uncharacterized protein</fullName>
    </submittedName>
</protein>
<organism evidence="2 3">
    <name type="scientific">Vitis rotundifolia</name>
    <name type="common">Muscadine grape</name>
    <dbReference type="NCBI Taxonomy" id="103349"/>
    <lineage>
        <taxon>Eukaryota</taxon>
        <taxon>Viridiplantae</taxon>
        <taxon>Streptophyta</taxon>
        <taxon>Embryophyta</taxon>
        <taxon>Tracheophyta</taxon>
        <taxon>Spermatophyta</taxon>
        <taxon>Magnoliopsida</taxon>
        <taxon>eudicotyledons</taxon>
        <taxon>Gunneridae</taxon>
        <taxon>Pentapetalae</taxon>
        <taxon>rosids</taxon>
        <taxon>Vitales</taxon>
        <taxon>Vitaceae</taxon>
        <taxon>Viteae</taxon>
        <taxon>Vitis</taxon>
    </lineage>
</organism>
<sequence>MAALTSARVSADPGIGAGAVSTTTWNARDMRDDATGSPGLDRGPMIGMKTNGVRLASIFGGVGVGGGLAGLWTPKASSAAVAGNGFQ</sequence>
<keyword evidence="3" id="KW-1185">Reference proteome</keyword>
<gene>
    <name evidence="2" type="ORF">PVL29_015923</name>
</gene>
<feature type="region of interest" description="Disordered" evidence="1">
    <location>
        <begin position="18"/>
        <end position="45"/>
    </location>
</feature>
<reference evidence="2 3" key="1">
    <citation type="journal article" date="2023" name="BMC Biotechnol.">
        <title>Vitis rotundifolia cv Carlos genome sequencing.</title>
        <authorList>
            <person name="Huff M."/>
            <person name="Hulse-Kemp A."/>
            <person name="Scheffler B."/>
            <person name="Youngblood R."/>
            <person name="Simpson S."/>
            <person name="Babiker E."/>
            <person name="Staton M."/>
        </authorList>
    </citation>
    <scope>NUCLEOTIDE SEQUENCE [LARGE SCALE GENOMIC DNA]</scope>
    <source>
        <tissue evidence="2">Leaf</tissue>
    </source>
</reference>
<dbReference type="AlphaFoldDB" id="A0AA38ZDY1"/>
<dbReference type="Proteomes" id="UP001168098">
    <property type="component" value="Unassembled WGS sequence"/>
</dbReference>
<evidence type="ECO:0000313" key="2">
    <source>
        <dbReference type="EMBL" id="KAJ9687246.1"/>
    </source>
</evidence>
<comment type="caution">
    <text evidence="2">The sequence shown here is derived from an EMBL/GenBank/DDBJ whole genome shotgun (WGS) entry which is preliminary data.</text>
</comment>
<proteinExistence type="predicted"/>